<dbReference type="KEGG" id="agv:OJF2_08540"/>
<dbReference type="OrthoDB" id="2603242at2"/>
<accession>A0A5B9VWE5</accession>
<dbReference type="RefSeq" id="WP_148591524.1">
    <property type="nucleotide sequence ID" value="NZ_CP042997.1"/>
</dbReference>
<keyword evidence="2" id="KW-1185">Reference proteome</keyword>
<dbReference type="EMBL" id="CP042997">
    <property type="protein sequence ID" value="QEH32384.1"/>
    <property type="molecule type" value="Genomic_DNA"/>
</dbReference>
<dbReference type="AlphaFoldDB" id="A0A5B9VWE5"/>
<sequence length="152" mass="16484">MVDDVAIDVQTSDSPLVDFPGEGVAMPVAVEKVGDRLYRLIGVPVLAESASFGDVIEAEPVEGGGLRFVRVAEPGGWRTFLYALPAYKLDGAWAWALLEELTARGGHWEQVLFGLLFLCLPPGLDLDPTPWVESVWPWPLVAEEVPSKSAPN</sequence>
<dbReference type="InterPro" id="IPR025361">
    <property type="entry name" value="DUF4265"/>
</dbReference>
<evidence type="ECO:0000313" key="1">
    <source>
        <dbReference type="EMBL" id="QEH32384.1"/>
    </source>
</evidence>
<evidence type="ECO:0000313" key="2">
    <source>
        <dbReference type="Proteomes" id="UP000324233"/>
    </source>
</evidence>
<gene>
    <name evidence="1" type="ORF">OJF2_08540</name>
</gene>
<organism evidence="1 2">
    <name type="scientific">Aquisphaera giovannonii</name>
    <dbReference type="NCBI Taxonomy" id="406548"/>
    <lineage>
        <taxon>Bacteria</taxon>
        <taxon>Pseudomonadati</taxon>
        <taxon>Planctomycetota</taxon>
        <taxon>Planctomycetia</taxon>
        <taxon>Isosphaerales</taxon>
        <taxon>Isosphaeraceae</taxon>
        <taxon>Aquisphaera</taxon>
    </lineage>
</organism>
<dbReference type="Pfam" id="PF14085">
    <property type="entry name" value="DUF4265"/>
    <property type="match status" value="1"/>
</dbReference>
<protein>
    <submittedName>
        <fullName evidence="1">Uncharacterized protein</fullName>
    </submittedName>
</protein>
<proteinExistence type="predicted"/>
<reference evidence="1 2" key="1">
    <citation type="submission" date="2019-08" db="EMBL/GenBank/DDBJ databases">
        <title>Deep-cultivation of Planctomycetes and their phenomic and genomic characterization uncovers novel biology.</title>
        <authorList>
            <person name="Wiegand S."/>
            <person name="Jogler M."/>
            <person name="Boedeker C."/>
            <person name="Pinto D."/>
            <person name="Vollmers J."/>
            <person name="Rivas-Marin E."/>
            <person name="Kohn T."/>
            <person name="Peeters S.H."/>
            <person name="Heuer A."/>
            <person name="Rast P."/>
            <person name="Oberbeckmann S."/>
            <person name="Bunk B."/>
            <person name="Jeske O."/>
            <person name="Meyerdierks A."/>
            <person name="Storesund J.E."/>
            <person name="Kallscheuer N."/>
            <person name="Luecker S."/>
            <person name="Lage O.M."/>
            <person name="Pohl T."/>
            <person name="Merkel B.J."/>
            <person name="Hornburger P."/>
            <person name="Mueller R.-W."/>
            <person name="Bruemmer F."/>
            <person name="Labrenz M."/>
            <person name="Spormann A.M."/>
            <person name="Op den Camp H."/>
            <person name="Overmann J."/>
            <person name="Amann R."/>
            <person name="Jetten M.S.M."/>
            <person name="Mascher T."/>
            <person name="Medema M.H."/>
            <person name="Devos D.P."/>
            <person name="Kaster A.-K."/>
            <person name="Ovreas L."/>
            <person name="Rohde M."/>
            <person name="Galperin M.Y."/>
            <person name="Jogler C."/>
        </authorList>
    </citation>
    <scope>NUCLEOTIDE SEQUENCE [LARGE SCALE GENOMIC DNA]</scope>
    <source>
        <strain evidence="1 2">OJF2</strain>
    </source>
</reference>
<dbReference type="Proteomes" id="UP000324233">
    <property type="component" value="Chromosome"/>
</dbReference>
<name>A0A5B9VWE5_9BACT</name>